<keyword evidence="1" id="KW-0812">Transmembrane</keyword>
<feature type="transmembrane region" description="Helical" evidence="1">
    <location>
        <begin position="49"/>
        <end position="68"/>
    </location>
</feature>
<dbReference type="PANTHER" id="PTHR23028">
    <property type="entry name" value="ACETYLTRANSFERASE"/>
    <property type="match status" value="1"/>
</dbReference>
<dbReference type="EMBL" id="CP042435">
    <property type="protein sequence ID" value="QEC69085.1"/>
    <property type="molecule type" value="Genomic_DNA"/>
</dbReference>
<feature type="transmembrane region" description="Helical" evidence="1">
    <location>
        <begin position="295"/>
        <end position="316"/>
    </location>
</feature>
<accession>A0A5B8VDF4</accession>
<keyword evidence="4" id="KW-1185">Reference proteome</keyword>
<evidence type="ECO:0000313" key="3">
    <source>
        <dbReference type="EMBL" id="QEC69085.1"/>
    </source>
</evidence>
<reference evidence="3 4" key="1">
    <citation type="journal article" date="2016" name="Int. J. Syst. Evol. Microbiol.">
        <title>Panacibacter ginsenosidivorans gen. nov., sp. nov., with ginsenoside converting activity isolated from soil of a ginseng field.</title>
        <authorList>
            <person name="Siddiqi M.Z."/>
            <person name="Muhammad Shafi S."/>
            <person name="Choi K.D."/>
            <person name="Im W.T."/>
        </authorList>
    </citation>
    <scope>NUCLEOTIDE SEQUENCE [LARGE SCALE GENOMIC DNA]</scope>
    <source>
        <strain evidence="3 4">Gsoil1550</strain>
    </source>
</reference>
<gene>
    <name evidence="3" type="ORF">FRZ67_17855</name>
</gene>
<protein>
    <submittedName>
        <fullName evidence="3">Acyltransferase</fullName>
    </submittedName>
</protein>
<feature type="transmembrane region" description="Helical" evidence="1">
    <location>
        <begin position="237"/>
        <end position="254"/>
    </location>
</feature>
<name>A0A5B8VDF4_9BACT</name>
<organism evidence="3 4">
    <name type="scientific">Panacibacter ginsenosidivorans</name>
    <dbReference type="NCBI Taxonomy" id="1813871"/>
    <lineage>
        <taxon>Bacteria</taxon>
        <taxon>Pseudomonadati</taxon>
        <taxon>Bacteroidota</taxon>
        <taxon>Chitinophagia</taxon>
        <taxon>Chitinophagales</taxon>
        <taxon>Chitinophagaceae</taxon>
        <taxon>Panacibacter</taxon>
    </lineage>
</organism>
<feature type="domain" description="Acyltransferase 3" evidence="2">
    <location>
        <begin position="10"/>
        <end position="309"/>
    </location>
</feature>
<feature type="transmembrane region" description="Helical" evidence="1">
    <location>
        <begin position="261"/>
        <end position="283"/>
    </location>
</feature>
<evidence type="ECO:0000313" key="4">
    <source>
        <dbReference type="Proteomes" id="UP000321533"/>
    </source>
</evidence>
<feature type="transmembrane region" description="Helical" evidence="1">
    <location>
        <begin position="214"/>
        <end position="231"/>
    </location>
</feature>
<keyword evidence="1" id="KW-0472">Membrane</keyword>
<feature type="transmembrane region" description="Helical" evidence="1">
    <location>
        <begin position="12"/>
        <end position="29"/>
    </location>
</feature>
<evidence type="ECO:0000256" key="1">
    <source>
        <dbReference type="SAM" id="Phobius"/>
    </source>
</evidence>
<feature type="transmembrane region" description="Helical" evidence="1">
    <location>
        <begin position="133"/>
        <end position="152"/>
    </location>
</feature>
<dbReference type="KEGG" id="pgin:FRZ67_17855"/>
<keyword evidence="3" id="KW-0808">Transferase</keyword>
<dbReference type="GO" id="GO:0016747">
    <property type="term" value="F:acyltransferase activity, transferring groups other than amino-acyl groups"/>
    <property type="evidence" value="ECO:0007669"/>
    <property type="project" value="InterPro"/>
</dbReference>
<proteinExistence type="predicted"/>
<dbReference type="AlphaFoldDB" id="A0A5B8VDF4"/>
<dbReference type="InterPro" id="IPR002656">
    <property type="entry name" value="Acyl_transf_3_dom"/>
</dbReference>
<feature type="transmembrane region" description="Helical" evidence="1">
    <location>
        <begin position="159"/>
        <end position="179"/>
    </location>
</feature>
<evidence type="ECO:0000259" key="2">
    <source>
        <dbReference type="Pfam" id="PF01757"/>
    </source>
</evidence>
<dbReference type="Proteomes" id="UP000321533">
    <property type="component" value="Chromosome"/>
</dbReference>
<sequence>MAILKKRIDTLDALRGIAAFSVLLLHYTSGYRAHYKHSFNQDYDFVYGYLGVELFFMISGFVIFLTLIHSKNSIDFLYKRFSRIYPTFLFCLVTTFTIVFLFGLPMRERSLYQAAGNVLIATNIFGFKPVDGVYWTLEIEIFFYLFMALLLFCKQIKNILFWGVFFLAMTWVNAFFYTIPDKLSIILNVKYNCFFFAGILFYKIKFSQDRIDWKIHLLIASCLITSLIVIGPWPAKAIASCFFVLFYLFSYGLINLHAKPLLFLGKISYPLYLLHQNIGYVIMNNTKPYLGNYPFIFIGTTAMTMIFIAFLVHKFIEQPSIRFFRNLYSNKFNLKVIAK</sequence>
<keyword evidence="3" id="KW-0012">Acyltransferase</keyword>
<keyword evidence="1" id="KW-1133">Transmembrane helix</keyword>
<dbReference type="InterPro" id="IPR050879">
    <property type="entry name" value="Acyltransferase_3"/>
</dbReference>
<dbReference type="Pfam" id="PF01757">
    <property type="entry name" value="Acyl_transf_3"/>
    <property type="match status" value="1"/>
</dbReference>
<feature type="transmembrane region" description="Helical" evidence="1">
    <location>
        <begin position="185"/>
        <end position="202"/>
    </location>
</feature>
<feature type="transmembrane region" description="Helical" evidence="1">
    <location>
        <begin position="84"/>
        <end position="104"/>
    </location>
</feature>